<dbReference type="EMBL" id="PHFD01000245">
    <property type="protein sequence ID" value="PKH46141.1"/>
    <property type="molecule type" value="Genomic_DNA"/>
</dbReference>
<evidence type="ECO:0000313" key="3">
    <source>
        <dbReference type="Proteomes" id="UP000233649"/>
    </source>
</evidence>
<dbReference type="GO" id="GO:0004029">
    <property type="term" value="F:aldehyde dehydrogenase (NAD+) activity"/>
    <property type="evidence" value="ECO:0007669"/>
    <property type="project" value="TreeGrafter"/>
</dbReference>
<comment type="caution">
    <text evidence="2">The sequence shown here is derived from an EMBL/GenBank/DDBJ whole genome shotgun (WGS) entry which is preliminary data.</text>
</comment>
<dbReference type="AlphaFoldDB" id="A0A2J1DVL6"/>
<dbReference type="Pfam" id="PF01370">
    <property type="entry name" value="Epimerase"/>
    <property type="match status" value="1"/>
</dbReference>
<dbReference type="Proteomes" id="UP000233649">
    <property type="component" value="Unassembled WGS sequence"/>
</dbReference>
<dbReference type="InterPro" id="IPR001509">
    <property type="entry name" value="Epimerase_deHydtase"/>
</dbReference>
<dbReference type="GO" id="GO:0005737">
    <property type="term" value="C:cytoplasm"/>
    <property type="evidence" value="ECO:0007669"/>
    <property type="project" value="TreeGrafter"/>
</dbReference>
<name>A0A2J1DVL6_9CHLR</name>
<dbReference type="InterPro" id="IPR036291">
    <property type="entry name" value="NAD(P)-bd_dom_sf"/>
</dbReference>
<dbReference type="SUPFAM" id="SSF51735">
    <property type="entry name" value="NAD(P)-binding Rossmann-fold domains"/>
    <property type="match status" value="1"/>
</dbReference>
<dbReference type="PANTHER" id="PTHR48079">
    <property type="entry name" value="PROTEIN YEEZ"/>
    <property type="match status" value="1"/>
</dbReference>
<proteinExistence type="predicted"/>
<gene>
    <name evidence="2" type="ORF">CVH13_01232</name>
</gene>
<feature type="domain" description="NAD-dependent epimerase/dehydratase" evidence="1">
    <location>
        <begin position="3"/>
        <end position="226"/>
    </location>
</feature>
<organism evidence="2 3">
    <name type="scientific">Dehalococcoides mccartyi</name>
    <dbReference type="NCBI Taxonomy" id="61435"/>
    <lineage>
        <taxon>Bacteria</taxon>
        <taxon>Bacillati</taxon>
        <taxon>Chloroflexota</taxon>
        <taxon>Dehalococcoidia</taxon>
        <taxon>Dehalococcoidales</taxon>
        <taxon>Dehalococcoidaceae</taxon>
        <taxon>Dehalococcoides</taxon>
    </lineage>
</organism>
<sequence>MKVLVSGASGRIGNVLVRELLKSGYGVRALVKPGDTALSIQGLDIERVEGDVTVYPSVLDGLKGCEAVFYLAGIVSLIPGRGKELYETNIKGAANMADACLECGITRLLYTSSIHALSEPPPGIAFTEKEGYHPSDFPPGYNRSMAQGALEVLKRFSAGLSGVIVCPSGVIGPYDYDPSEMGRVVVDYAMGKMSAYVDGGYDFVDVRDVAIGMISAFEKGQDGQSYILSGQYVSIKSLFEILGRLSGLTPPRLRVPYILAKLGAYMSYPYYRLTHSAPLFTAYSLDVLRSNSNISSAKARCELGFSPRLAEESLADAYLWFKSKGYLSD</sequence>
<protein>
    <submittedName>
        <fullName evidence="2">Dihydroflavonol 4-reductase</fullName>
    </submittedName>
</protein>
<evidence type="ECO:0000313" key="2">
    <source>
        <dbReference type="EMBL" id="PKH46141.1"/>
    </source>
</evidence>
<dbReference type="Gene3D" id="3.40.50.720">
    <property type="entry name" value="NAD(P)-binding Rossmann-like Domain"/>
    <property type="match status" value="1"/>
</dbReference>
<evidence type="ECO:0000259" key="1">
    <source>
        <dbReference type="Pfam" id="PF01370"/>
    </source>
</evidence>
<reference evidence="2 3" key="1">
    <citation type="journal article" date="2017" name="FEMS Microbiol. Ecol.">
        <title>Reconstructed genomes of novel Dehalococcoides mccartyi strains from 1,2,3,4-tetrachlorodibenzo-p-dioxin-dechlorinating enrichment cultures reveal divergent reductive dehalogenase gene profiles.</title>
        <authorList>
            <person name="Dam H.T."/>
            <person name="Vollmers J."/>
            <person name="Kaster A.K."/>
            <person name="Haggblom M.M."/>
        </authorList>
    </citation>
    <scope>NUCLEOTIDE SEQUENCE [LARGE SCALE GENOMIC DNA]</scope>
    <source>
        <strain evidence="2 3">H1-3-2.001</strain>
    </source>
</reference>
<accession>A0A2J1DVL6</accession>
<dbReference type="InterPro" id="IPR051783">
    <property type="entry name" value="NAD(P)-dependent_oxidoreduct"/>
</dbReference>
<dbReference type="CDD" id="cd05228">
    <property type="entry name" value="AR_FR_like_1_SDR_e"/>
    <property type="match status" value="1"/>
</dbReference>
<dbReference type="PANTHER" id="PTHR48079:SF6">
    <property type="entry name" value="NAD(P)-BINDING DOMAIN-CONTAINING PROTEIN-RELATED"/>
    <property type="match status" value="1"/>
</dbReference>